<sequence length="331" mass="35917">MSNDSLYFFGANVPVEGFCLGAPGYSRLTFAPPYNPNVTRRCGHHGSTQQSTLSGCCGAGAQIDTLGSPGTCGYICPYNGTLQQWATCINNDTSLVFCVNEEITSDYRIGPIGSASRRANSPVAIRGMRWTTLFLAMFVGVACLMPTVAALPSASDALKMVTWSRRAGQGCKRVLLQDPPYLDSRPNPLVEHYESFGYDLKAYNLSSSAPQNVTAPTYTRPGRLVSSFNTTAGSIDQICRLLHPSPNDTTCDTTQLKGIKTSYEYWTKNGTLSVLFSFNTVFSCIDAQLGDCDTPQETHNGTFCATRMINSTAPLYLWAPSSEMTFQRGPA</sequence>
<accession>A0AAN6GX71</accession>
<dbReference type="AlphaFoldDB" id="A0AAN6GX71"/>
<dbReference type="Proteomes" id="UP001176517">
    <property type="component" value="Unassembled WGS sequence"/>
</dbReference>
<evidence type="ECO:0000256" key="1">
    <source>
        <dbReference type="SAM" id="Phobius"/>
    </source>
</evidence>
<organism evidence="2 3">
    <name type="scientific">Tilletia horrida</name>
    <dbReference type="NCBI Taxonomy" id="155126"/>
    <lineage>
        <taxon>Eukaryota</taxon>
        <taxon>Fungi</taxon>
        <taxon>Dikarya</taxon>
        <taxon>Basidiomycota</taxon>
        <taxon>Ustilaginomycotina</taxon>
        <taxon>Exobasidiomycetes</taxon>
        <taxon>Tilletiales</taxon>
        <taxon>Tilletiaceae</taxon>
        <taxon>Tilletia</taxon>
    </lineage>
</organism>
<proteinExistence type="predicted"/>
<dbReference type="EMBL" id="JAPDMZ010000004">
    <property type="protein sequence ID" value="KAK0557614.1"/>
    <property type="molecule type" value="Genomic_DNA"/>
</dbReference>
<comment type="caution">
    <text evidence="2">The sequence shown here is derived from an EMBL/GenBank/DDBJ whole genome shotgun (WGS) entry which is preliminary data.</text>
</comment>
<keyword evidence="3" id="KW-1185">Reference proteome</keyword>
<name>A0AAN6GX71_9BASI</name>
<keyword evidence="1" id="KW-1133">Transmembrane helix</keyword>
<keyword evidence="1" id="KW-0812">Transmembrane</keyword>
<gene>
    <name evidence="2" type="ORF">OC846_000402</name>
</gene>
<feature type="transmembrane region" description="Helical" evidence="1">
    <location>
        <begin position="130"/>
        <end position="151"/>
    </location>
</feature>
<evidence type="ECO:0000313" key="2">
    <source>
        <dbReference type="EMBL" id="KAK0557614.1"/>
    </source>
</evidence>
<keyword evidence="1" id="KW-0472">Membrane</keyword>
<reference evidence="2" key="1">
    <citation type="journal article" date="2023" name="PhytoFront">
        <title>Draft Genome Resources of Seven Strains of Tilletia horrida, Causal Agent of Kernel Smut of Rice.</title>
        <authorList>
            <person name="Khanal S."/>
            <person name="Antony Babu S."/>
            <person name="Zhou X.G."/>
        </authorList>
    </citation>
    <scope>NUCLEOTIDE SEQUENCE</scope>
    <source>
        <strain evidence="2">TX6</strain>
    </source>
</reference>
<protein>
    <submittedName>
        <fullName evidence="2">Uncharacterized protein</fullName>
    </submittedName>
</protein>
<evidence type="ECO:0000313" key="3">
    <source>
        <dbReference type="Proteomes" id="UP001176517"/>
    </source>
</evidence>